<proteinExistence type="inferred from homology"/>
<feature type="domain" description="Peptidase S54 rhomboid" evidence="8">
    <location>
        <begin position="115"/>
        <end position="252"/>
    </location>
</feature>
<dbReference type="AlphaFoldDB" id="A0A8J2XLP3"/>
<comment type="similarity">
    <text evidence="2">Belongs to the peptidase S54 family.</text>
</comment>
<feature type="transmembrane region" description="Helical" evidence="7">
    <location>
        <begin position="263"/>
        <end position="281"/>
    </location>
</feature>
<evidence type="ECO:0000313" key="9">
    <source>
        <dbReference type="EMBL" id="GGA19844.1"/>
    </source>
</evidence>
<keyword evidence="4" id="KW-0378">Hydrolase</keyword>
<protein>
    <submittedName>
        <fullName evidence="9">Rhomboid family intramembrane serine protease</fullName>
    </submittedName>
</protein>
<reference evidence="9" key="2">
    <citation type="submission" date="2020-09" db="EMBL/GenBank/DDBJ databases">
        <authorList>
            <person name="Sun Q."/>
            <person name="Zhou Y."/>
        </authorList>
    </citation>
    <scope>NUCLEOTIDE SEQUENCE</scope>
    <source>
        <strain evidence="9">CGMCC 1.12785</strain>
    </source>
</reference>
<dbReference type="GO" id="GO:0016020">
    <property type="term" value="C:membrane"/>
    <property type="evidence" value="ECO:0007669"/>
    <property type="project" value="UniProtKB-SubCell"/>
</dbReference>
<comment type="caution">
    <text evidence="9">The sequence shown here is derived from an EMBL/GenBank/DDBJ whole genome shotgun (WGS) entry which is preliminary data.</text>
</comment>
<keyword evidence="5 7" id="KW-1133">Transmembrane helix</keyword>
<dbReference type="SMART" id="SM01160">
    <property type="entry name" value="DUF1751"/>
    <property type="match status" value="1"/>
</dbReference>
<feature type="transmembrane region" description="Helical" evidence="7">
    <location>
        <begin position="78"/>
        <end position="99"/>
    </location>
</feature>
<keyword evidence="10" id="KW-1185">Reference proteome</keyword>
<dbReference type="InterPro" id="IPR050925">
    <property type="entry name" value="Rhomboid_protease_S54"/>
</dbReference>
<dbReference type="RefSeq" id="WP_188551105.1">
    <property type="nucleotide sequence ID" value="NZ_BMFY01000010.1"/>
</dbReference>
<dbReference type="Pfam" id="PF01694">
    <property type="entry name" value="Rhomboid"/>
    <property type="match status" value="1"/>
</dbReference>
<evidence type="ECO:0000256" key="5">
    <source>
        <dbReference type="ARBA" id="ARBA00022989"/>
    </source>
</evidence>
<dbReference type="GO" id="GO:0006508">
    <property type="term" value="P:proteolysis"/>
    <property type="evidence" value="ECO:0007669"/>
    <property type="project" value="UniProtKB-KW"/>
</dbReference>
<organism evidence="9 10">
    <name type="scientific">Sediminivirga luteola</name>
    <dbReference type="NCBI Taxonomy" id="1774748"/>
    <lineage>
        <taxon>Bacteria</taxon>
        <taxon>Bacillati</taxon>
        <taxon>Actinomycetota</taxon>
        <taxon>Actinomycetes</taxon>
        <taxon>Micrococcales</taxon>
        <taxon>Brevibacteriaceae</taxon>
        <taxon>Sediminivirga</taxon>
    </lineage>
</organism>
<dbReference type="InterPro" id="IPR035952">
    <property type="entry name" value="Rhomboid-like_sf"/>
</dbReference>
<evidence type="ECO:0000256" key="2">
    <source>
        <dbReference type="ARBA" id="ARBA00009045"/>
    </source>
</evidence>
<evidence type="ECO:0000313" key="10">
    <source>
        <dbReference type="Proteomes" id="UP000616114"/>
    </source>
</evidence>
<reference evidence="9" key="1">
    <citation type="journal article" date="2014" name="Int. J. Syst. Evol. Microbiol.">
        <title>Complete genome sequence of Corynebacterium casei LMG S-19264T (=DSM 44701T), isolated from a smear-ripened cheese.</title>
        <authorList>
            <consortium name="US DOE Joint Genome Institute (JGI-PGF)"/>
            <person name="Walter F."/>
            <person name="Albersmeier A."/>
            <person name="Kalinowski J."/>
            <person name="Ruckert C."/>
        </authorList>
    </citation>
    <scope>NUCLEOTIDE SEQUENCE</scope>
    <source>
        <strain evidence="9">CGMCC 1.12785</strain>
    </source>
</reference>
<dbReference type="EMBL" id="BMFY01000010">
    <property type="protein sequence ID" value="GGA19844.1"/>
    <property type="molecule type" value="Genomic_DNA"/>
</dbReference>
<evidence type="ECO:0000259" key="8">
    <source>
        <dbReference type="Pfam" id="PF01694"/>
    </source>
</evidence>
<comment type="subcellular location">
    <subcellularLocation>
        <location evidence="1">Membrane</location>
        <topology evidence="1">Multi-pass membrane protein</topology>
    </subcellularLocation>
</comment>
<evidence type="ECO:0000256" key="4">
    <source>
        <dbReference type="ARBA" id="ARBA00022801"/>
    </source>
</evidence>
<dbReference type="PANTHER" id="PTHR43731">
    <property type="entry name" value="RHOMBOID PROTEASE"/>
    <property type="match status" value="1"/>
</dbReference>
<dbReference type="CDD" id="cd19756">
    <property type="entry name" value="Bbox2"/>
    <property type="match status" value="1"/>
</dbReference>
<feature type="transmembrane region" description="Helical" evidence="7">
    <location>
        <begin position="211"/>
        <end position="228"/>
    </location>
</feature>
<evidence type="ECO:0000256" key="1">
    <source>
        <dbReference type="ARBA" id="ARBA00004141"/>
    </source>
</evidence>
<feature type="transmembrane region" description="Helical" evidence="7">
    <location>
        <begin position="182"/>
        <end position="204"/>
    </location>
</feature>
<feature type="transmembrane region" description="Helical" evidence="7">
    <location>
        <begin position="234"/>
        <end position="251"/>
    </location>
</feature>
<accession>A0A8J2XLP3</accession>
<feature type="transmembrane region" description="Helical" evidence="7">
    <location>
        <begin position="157"/>
        <end position="176"/>
    </location>
</feature>
<dbReference type="PANTHER" id="PTHR43731:SF14">
    <property type="entry name" value="PRESENILIN-ASSOCIATED RHOMBOID-LIKE PROTEIN, MITOCHONDRIAL"/>
    <property type="match status" value="1"/>
</dbReference>
<evidence type="ECO:0000256" key="3">
    <source>
        <dbReference type="ARBA" id="ARBA00022692"/>
    </source>
</evidence>
<dbReference type="Proteomes" id="UP000616114">
    <property type="component" value="Unassembled WGS sequence"/>
</dbReference>
<dbReference type="SUPFAM" id="SSF144091">
    <property type="entry name" value="Rhomboid-like"/>
    <property type="match status" value="1"/>
</dbReference>
<dbReference type="InterPro" id="IPR022764">
    <property type="entry name" value="Peptidase_S54_rhomboid_dom"/>
</dbReference>
<keyword evidence="3 7" id="KW-0812">Transmembrane</keyword>
<dbReference type="GO" id="GO:0004252">
    <property type="term" value="F:serine-type endopeptidase activity"/>
    <property type="evidence" value="ECO:0007669"/>
    <property type="project" value="InterPro"/>
</dbReference>
<gene>
    <name evidence="9" type="ORF">GCM10011333_23700</name>
</gene>
<name>A0A8J2XLP3_9MICO</name>
<evidence type="ECO:0000256" key="6">
    <source>
        <dbReference type="ARBA" id="ARBA00023136"/>
    </source>
</evidence>
<keyword evidence="6 7" id="KW-0472">Membrane</keyword>
<dbReference type="Gene3D" id="1.20.1540.10">
    <property type="entry name" value="Rhomboid-like"/>
    <property type="match status" value="1"/>
</dbReference>
<keyword evidence="9" id="KW-0645">Protease</keyword>
<evidence type="ECO:0000256" key="7">
    <source>
        <dbReference type="SAM" id="Phobius"/>
    </source>
</evidence>
<sequence>MSQSSPGAGGQAEPPVCPRHPDRISYVSCQRCERPVCTECQVPAAVGVHCRDCQRQAAARIAAPKTVVGARLNSGRPVVTFTLMAITVVVFLLQYIPLLRVTEYLALVPGYTFVQPWRLLSAALVHSTQNPMHIGFNLLGLWIFGQYLEPVLGRARFLLSYLVSGLGASTFVVALASLTDDWLVWTVGASGAIFGLFGIALFILVKTRQNMTPMLVLIGLNVVMGFLLPNVSWQAHLGGLITGLIIGLALVKAPAANRSIFQFGAITGLGLVQLAIVYLSFAL</sequence>